<dbReference type="EC" id="2.4.1.255" evidence="3"/>
<keyword evidence="4" id="KW-0328">Glycosyltransferase</keyword>
<comment type="similarity">
    <text evidence="2">Belongs to the glycosyltransferase 41 family. O-GlcNAc transferase subfamily.</text>
</comment>
<keyword evidence="7" id="KW-0802">TPR repeat</keyword>
<keyword evidence="10" id="KW-1185">Reference proteome</keyword>
<evidence type="ECO:0000256" key="7">
    <source>
        <dbReference type="ARBA" id="ARBA00022803"/>
    </source>
</evidence>
<dbReference type="Gene3D" id="3.40.50.2000">
    <property type="entry name" value="Glycogen Phosphorylase B"/>
    <property type="match status" value="1"/>
</dbReference>
<feature type="domain" description="O-GlcNAc transferase C-terminal" evidence="8">
    <location>
        <begin position="266"/>
        <end position="423"/>
    </location>
</feature>
<reference evidence="9 10" key="1">
    <citation type="submission" date="2023-06" db="EMBL/GenBank/DDBJ databases">
        <title>Pelomonas sp. PFR6 16S ribosomal RNA gene Genome sequencing and assembly.</title>
        <authorList>
            <person name="Woo H."/>
        </authorList>
    </citation>
    <scope>NUCLEOTIDE SEQUENCE [LARGE SCALE GENOMIC DNA]</scope>
    <source>
        <strain evidence="9 10">PFR6</strain>
    </source>
</reference>
<dbReference type="SUPFAM" id="SSF53756">
    <property type="entry name" value="UDP-Glycosyltransferase/glycogen phosphorylase"/>
    <property type="match status" value="1"/>
</dbReference>
<evidence type="ECO:0000256" key="1">
    <source>
        <dbReference type="ARBA" id="ARBA00004922"/>
    </source>
</evidence>
<accession>A0ABT8DTR7</accession>
<name>A0ABT8DTR7_9BURK</name>
<evidence type="ECO:0000313" key="9">
    <source>
        <dbReference type="EMBL" id="MDN3921592.1"/>
    </source>
</evidence>
<protein>
    <recommendedName>
        <fullName evidence="3">protein O-GlcNAc transferase</fullName>
        <ecNumber evidence="3">2.4.1.255</ecNumber>
    </recommendedName>
</protein>
<comment type="caution">
    <text evidence="9">The sequence shown here is derived from an EMBL/GenBank/DDBJ whole genome shotgun (WGS) entry which is preliminary data.</text>
</comment>
<dbReference type="Pfam" id="PF13844">
    <property type="entry name" value="Glyco_transf_41"/>
    <property type="match status" value="2"/>
</dbReference>
<dbReference type="Gene3D" id="3.40.50.11380">
    <property type="match status" value="1"/>
</dbReference>
<keyword evidence="5" id="KW-0808">Transferase</keyword>
<evidence type="ECO:0000256" key="4">
    <source>
        <dbReference type="ARBA" id="ARBA00022676"/>
    </source>
</evidence>
<evidence type="ECO:0000256" key="2">
    <source>
        <dbReference type="ARBA" id="ARBA00005386"/>
    </source>
</evidence>
<dbReference type="PANTHER" id="PTHR44998">
    <property type="match status" value="1"/>
</dbReference>
<dbReference type="Gene3D" id="1.25.40.10">
    <property type="entry name" value="Tetratricopeptide repeat domain"/>
    <property type="match status" value="2"/>
</dbReference>
<dbReference type="SMART" id="SM00028">
    <property type="entry name" value="TPR"/>
    <property type="match status" value="3"/>
</dbReference>
<evidence type="ECO:0000256" key="6">
    <source>
        <dbReference type="ARBA" id="ARBA00022737"/>
    </source>
</evidence>
<dbReference type="InterPro" id="IPR011990">
    <property type="entry name" value="TPR-like_helical_dom_sf"/>
</dbReference>
<evidence type="ECO:0000259" key="8">
    <source>
        <dbReference type="Pfam" id="PF13844"/>
    </source>
</evidence>
<dbReference type="EMBL" id="JAUHHC010000004">
    <property type="protein sequence ID" value="MDN3921592.1"/>
    <property type="molecule type" value="Genomic_DNA"/>
</dbReference>
<dbReference type="PANTHER" id="PTHR44998:SF1">
    <property type="entry name" value="UDP-N-ACETYLGLUCOSAMINE--PEPTIDE N-ACETYLGLUCOSAMINYLTRANSFERASE 110 KDA SUBUNIT"/>
    <property type="match status" value="1"/>
</dbReference>
<sequence>MSRVFDKQRVQRSSQAGERAARLRQWPVAAREYGQAVQEDPHSAVLQLHLARSFLNMGEAARALPAARRAVELQGDLLAYKFWVECLRQMGRYAEAAEVCAGLPAGIERDAEFCMLQAESYLLSEQPQQAVPMYMAALKFDIKNPHAHYQLGLAMRHLKMGAQAAICFETAVLTGQAAGNSSNITALALSMLVEQLGQVADWQRLAPFRARLLDELSQPDDQRLSDVAPFPLLAIASTPEQQLRVARLRAKALTRNQKPLPAPAARKPGARLRIGYLSADFFNHATVLLLTELLEQRDRERFEVFLYCHSVEDGSAQRRRMLAAADHVRHVGQISDLDAARLMREDGIDIAIDLKGFTRDTRMQILGYRPAPVQVGYLGFPGSSGADFLDYMIGDAIVTPLAHAPHFAEKIAQMPVCYQPNDRKRRLLPAPTRASQGLPEDAVVLCCFNQIYKIGAEMAERWAQILRASPETVLWLLSWSAEAQANLTRAMEALGVSASRLVFAPLVGTEDNVARLQCADLFLDTWPCNAHTTASEALWAGVPVLTVPGATFASRVAASLVAACGQAEFACANSQAYVDKAVALIHDRAALRAAQQHLREQRQQLPLFDSQRYTRDFEALLARIWARHEAGLAPDHLLAESVAP</sequence>
<feature type="domain" description="O-GlcNAc transferase C-terminal" evidence="8">
    <location>
        <begin position="430"/>
        <end position="616"/>
    </location>
</feature>
<dbReference type="SUPFAM" id="SSF48452">
    <property type="entry name" value="TPR-like"/>
    <property type="match status" value="1"/>
</dbReference>
<dbReference type="RefSeq" id="WP_290359912.1">
    <property type="nucleotide sequence ID" value="NZ_JAUHHC010000004.1"/>
</dbReference>
<dbReference type="InterPro" id="IPR029489">
    <property type="entry name" value="OGT/SEC/SPY_C"/>
</dbReference>
<comment type="pathway">
    <text evidence="1">Protein modification; protein glycosylation.</text>
</comment>
<evidence type="ECO:0000256" key="3">
    <source>
        <dbReference type="ARBA" id="ARBA00011970"/>
    </source>
</evidence>
<gene>
    <name evidence="9" type="ORF">QWJ38_14960</name>
</gene>
<keyword evidence="6" id="KW-0677">Repeat</keyword>
<proteinExistence type="inferred from homology"/>
<organism evidence="9 10">
    <name type="scientific">Roseateles violae</name>
    <dbReference type="NCBI Taxonomy" id="3058042"/>
    <lineage>
        <taxon>Bacteria</taxon>
        <taxon>Pseudomonadati</taxon>
        <taxon>Pseudomonadota</taxon>
        <taxon>Betaproteobacteria</taxon>
        <taxon>Burkholderiales</taxon>
        <taxon>Sphaerotilaceae</taxon>
        <taxon>Roseateles</taxon>
    </lineage>
</organism>
<dbReference type="Proteomes" id="UP001228044">
    <property type="component" value="Unassembled WGS sequence"/>
</dbReference>
<evidence type="ECO:0000313" key="10">
    <source>
        <dbReference type="Proteomes" id="UP001228044"/>
    </source>
</evidence>
<dbReference type="InterPro" id="IPR019734">
    <property type="entry name" value="TPR_rpt"/>
</dbReference>
<evidence type="ECO:0000256" key="5">
    <source>
        <dbReference type="ARBA" id="ARBA00022679"/>
    </source>
</evidence>